<dbReference type="PROSITE" id="PS50102">
    <property type="entry name" value="RRM"/>
    <property type="match status" value="1"/>
</dbReference>
<dbReference type="PANTHER" id="PTHR32343:SF29">
    <property type="entry name" value="RNA-BINDING (RRM_RBD_RNP MOTIFS) FAMILY PROTEIN"/>
    <property type="match status" value="1"/>
</dbReference>
<dbReference type="SUPFAM" id="SSF54928">
    <property type="entry name" value="RNA-binding domain, RBD"/>
    <property type="match status" value="1"/>
</dbReference>
<dbReference type="Proteomes" id="UP001140949">
    <property type="component" value="Unassembled WGS sequence"/>
</dbReference>
<dbReference type="InterPro" id="IPR000504">
    <property type="entry name" value="RRM_dom"/>
</dbReference>
<evidence type="ECO:0000256" key="2">
    <source>
        <dbReference type="SAM" id="MobiDB-lite"/>
    </source>
</evidence>
<reference evidence="4" key="1">
    <citation type="journal article" date="2023" name="GigaByte">
        <title>Genome assembly of the bearded iris, Iris pallida Lam.</title>
        <authorList>
            <person name="Bruccoleri R.E."/>
            <person name="Oakeley E.J."/>
            <person name="Faust A.M.E."/>
            <person name="Altorfer M."/>
            <person name="Dessus-Babus S."/>
            <person name="Burckhardt D."/>
            <person name="Oertli M."/>
            <person name="Naumann U."/>
            <person name="Petersen F."/>
            <person name="Wong J."/>
        </authorList>
    </citation>
    <scope>NUCLEOTIDE SEQUENCE</scope>
    <source>
        <strain evidence="4">GSM-AAB239-AS_SAM_17_03QT</strain>
    </source>
</reference>
<gene>
    <name evidence="4" type="ORF">M6B38_381175</name>
</gene>
<dbReference type="InterPro" id="IPR012677">
    <property type="entry name" value="Nucleotide-bd_a/b_plait_sf"/>
</dbReference>
<dbReference type="SMART" id="SM00360">
    <property type="entry name" value="RRM"/>
    <property type="match status" value="1"/>
</dbReference>
<dbReference type="PANTHER" id="PTHR32343">
    <property type="entry name" value="SERINE/ARGININE-RICH SPLICING FACTOR"/>
    <property type="match status" value="1"/>
</dbReference>
<dbReference type="AlphaFoldDB" id="A0AAX6G7V2"/>
<accession>A0AAX6G7V2</accession>
<dbReference type="FunFam" id="3.30.70.330:FF:000820">
    <property type="entry name" value="RNA recognition motif-containing protein"/>
    <property type="match status" value="1"/>
</dbReference>
<reference evidence="4" key="2">
    <citation type="submission" date="2023-04" db="EMBL/GenBank/DDBJ databases">
        <authorList>
            <person name="Bruccoleri R.E."/>
            <person name="Oakeley E.J."/>
            <person name="Faust A.-M."/>
            <person name="Dessus-Babus S."/>
            <person name="Altorfer M."/>
            <person name="Burckhardt D."/>
            <person name="Oertli M."/>
            <person name="Naumann U."/>
            <person name="Petersen F."/>
            <person name="Wong J."/>
        </authorList>
    </citation>
    <scope>NUCLEOTIDE SEQUENCE</scope>
    <source>
        <strain evidence="4">GSM-AAB239-AS_SAM_17_03QT</strain>
        <tissue evidence="4">Leaf</tissue>
    </source>
</reference>
<protein>
    <submittedName>
        <fullName evidence="4">Binding partner of ACD11 1-like</fullName>
    </submittedName>
</protein>
<name>A0AAX6G7V2_IRIPA</name>
<keyword evidence="1" id="KW-0694">RNA-binding</keyword>
<dbReference type="Gene3D" id="3.30.70.330">
    <property type="match status" value="1"/>
</dbReference>
<dbReference type="Pfam" id="PF00076">
    <property type="entry name" value="RRM_1"/>
    <property type="match status" value="1"/>
</dbReference>
<evidence type="ECO:0000313" key="5">
    <source>
        <dbReference type="Proteomes" id="UP001140949"/>
    </source>
</evidence>
<comment type="caution">
    <text evidence="4">The sequence shown here is derived from an EMBL/GenBank/DDBJ whole genome shotgun (WGS) entry which is preliminary data.</text>
</comment>
<dbReference type="GO" id="GO:0003723">
    <property type="term" value="F:RNA binding"/>
    <property type="evidence" value="ECO:0007669"/>
    <property type="project" value="UniProtKB-UniRule"/>
</dbReference>
<dbReference type="InterPro" id="IPR035979">
    <property type="entry name" value="RBD_domain_sf"/>
</dbReference>
<evidence type="ECO:0000259" key="3">
    <source>
        <dbReference type="PROSITE" id="PS50102"/>
    </source>
</evidence>
<sequence length="322" mass="34908">MISPICHFLLHAYLSPISIFPFLDRASNSRRLHRNILAMPMTTVKVSNISLSASLQDIREFFSFSGDIVYVEMQSESEKSQIAYVTFKDSQGADTAVLLSGATIVDLTVTVVLAENYQLPPEAYKSAMVEGKPLAVQKAEDVMSSMLAKGFVLGKDALQRAKLFDERHGLTSNATATVASLDRRMGLSEKISTGTAVVNEKAREVDERFQVSQTARSALAAAEQKASAAGSALLSNPYVSTGVSWFSTALSRVANAAGDVSSMTREKVEKAEEEKKEVISRERKGMLDEFAKLHLDETYGEPAVVQATDSPTLGADRKLGSL</sequence>
<evidence type="ECO:0000256" key="1">
    <source>
        <dbReference type="PROSITE-ProRule" id="PRU00176"/>
    </source>
</evidence>
<keyword evidence="5" id="KW-1185">Reference proteome</keyword>
<evidence type="ECO:0000313" key="4">
    <source>
        <dbReference type="EMBL" id="KAJ6824417.1"/>
    </source>
</evidence>
<dbReference type="EMBL" id="JANAVB010022000">
    <property type="protein sequence ID" value="KAJ6824417.1"/>
    <property type="molecule type" value="Genomic_DNA"/>
</dbReference>
<feature type="domain" description="RRM" evidence="3">
    <location>
        <begin position="42"/>
        <end position="141"/>
    </location>
</feature>
<proteinExistence type="predicted"/>
<feature type="region of interest" description="Disordered" evidence="2">
    <location>
        <begin position="302"/>
        <end position="322"/>
    </location>
</feature>
<organism evidence="4 5">
    <name type="scientific">Iris pallida</name>
    <name type="common">Sweet iris</name>
    <dbReference type="NCBI Taxonomy" id="29817"/>
    <lineage>
        <taxon>Eukaryota</taxon>
        <taxon>Viridiplantae</taxon>
        <taxon>Streptophyta</taxon>
        <taxon>Embryophyta</taxon>
        <taxon>Tracheophyta</taxon>
        <taxon>Spermatophyta</taxon>
        <taxon>Magnoliopsida</taxon>
        <taxon>Liliopsida</taxon>
        <taxon>Asparagales</taxon>
        <taxon>Iridaceae</taxon>
        <taxon>Iridoideae</taxon>
        <taxon>Irideae</taxon>
        <taxon>Iris</taxon>
    </lineage>
</organism>